<dbReference type="RefSeq" id="WP_183911105.1">
    <property type="nucleotide sequence ID" value="NZ_JACHXZ010000004.1"/>
</dbReference>
<dbReference type="SMART" id="SM00448">
    <property type="entry name" value="REC"/>
    <property type="match status" value="1"/>
</dbReference>
<proteinExistence type="predicted"/>
<evidence type="ECO:0000256" key="2">
    <source>
        <dbReference type="ARBA" id="ARBA00023012"/>
    </source>
</evidence>
<sequence length="146" mass="15877">MSNSDGLIDSNKDLDAVGHQGKSVLVVDDSFANLKLVCLLLKGEGYNIQTAMGADEALEVLETFLPDLILMDIQLPGVDGLTLTRQIKKDPRFKDVVVVALTAYAMKGDDERARESGCAGYITKPIDTRDFVATMSQFLPTDKGPR</sequence>
<dbReference type="EMBL" id="JACHXZ010000004">
    <property type="protein sequence ID" value="MBB3169604.1"/>
    <property type="molecule type" value="Genomic_DNA"/>
</dbReference>
<gene>
    <name evidence="5" type="ORF">FHS30_002817</name>
</gene>
<dbReference type="PROSITE" id="PS50110">
    <property type="entry name" value="RESPONSE_REGULATORY"/>
    <property type="match status" value="1"/>
</dbReference>
<dbReference type="AlphaFoldDB" id="A0A839UN60"/>
<dbReference type="InterPro" id="IPR011006">
    <property type="entry name" value="CheY-like_superfamily"/>
</dbReference>
<evidence type="ECO:0000259" key="4">
    <source>
        <dbReference type="PROSITE" id="PS50110"/>
    </source>
</evidence>
<dbReference type="SUPFAM" id="SSF52172">
    <property type="entry name" value="CheY-like"/>
    <property type="match status" value="1"/>
</dbReference>
<protein>
    <submittedName>
        <fullName evidence="5">CheY-like chemotaxis protein</fullName>
    </submittedName>
</protein>
<keyword evidence="1 3" id="KW-0597">Phosphoprotein</keyword>
<evidence type="ECO:0000256" key="1">
    <source>
        <dbReference type="ARBA" id="ARBA00022553"/>
    </source>
</evidence>
<dbReference type="InterPro" id="IPR001789">
    <property type="entry name" value="Sig_transdc_resp-reg_receiver"/>
</dbReference>
<dbReference type="Pfam" id="PF00072">
    <property type="entry name" value="Response_reg"/>
    <property type="match status" value="1"/>
</dbReference>
<dbReference type="PANTHER" id="PTHR45339">
    <property type="entry name" value="HYBRID SIGNAL TRANSDUCTION HISTIDINE KINASE J"/>
    <property type="match status" value="1"/>
</dbReference>
<dbReference type="GO" id="GO:0000160">
    <property type="term" value="P:phosphorelay signal transduction system"/>
    <property type="evidence" value="ECO:0007669"/>
    <property type="project" value="UniProtKB-KW"/>
</dbReference>
<name>A0A839UN60_9GAMM</name>
<evidence type="ECO:0000256" key="3">
    <source>
        <dbReference type="PROSITE-ProRule" id="PRU00169"/>
    </source>
</evidence>
<comment type="caution">
    <text evidence="5">The sequence shown here is derived from an EMBL/GenBank/DDBJ whole genome shotgun (WGS) entry which is preliminary data.</text>
</comment>
<accession>A0A839UN60</accession>
<feature type="domain" description="Response regulatory" evidence="4">
    <location>
        <begin position="23"/>
        <end position="139"/>
    </location>
</feature>
<reference evidence="5 6" key="1">
    <citation type="submission" date="2020-08" db="EMBL/GenBank/DDBJ databases">
        <title>Genomic Encyclopedia of Type Strains, Phase III (KMG-III): the genomes of soil and plant-associated and newly described type strains.</title>
        <authorList>
            <person name="Whitman W."/>
        </authorList>
    </citation>
    <scope>NUCLEOTIDE SEQUENCE [LARGE SCALE GENOMIC DNA]</scope>
    <source>
        <strain evidence="5 6">CECT 8571</strain>
    </source>
</reference>
<dbReference type="PANTHER" id="PTHR45339:SF1">
    <property type="entry name" value="HYBRID SIGNAL TRANSDUCTION HISTIDINE KINASE J"/>
    <property type="match status" value="1"/>
</dbReference>
<evidence type="ECO:0000313" key="6">
    <source>
        <dbReference type="Proteomes" id="UP000559987"/>
    </source>
</evidence>
<keyword evidence="2" id="KW-0902">Two-component regulatory system</keyword>
<dbReference type="Proteomes" id="UP000559987">
    <property type="component" value="Unassembled WGS sequence"/>
</dbReference>
<feature type="modified residue" description="4-aspartylphosphate" evidence="3">
    <location>
        <position position="72"/>
    </location>
</feature>
<dbReference type="Gene3D" id="3.40.50.2300">
    <property type="match status" value="1"/>
</dbReference>
<evidence type="ECO:0000313" key="5">
    <source>
        <dbReference type="EMBL" id="MBB3169604.1"/>
    </source>
</evidence>
<keyword evidence="6" id="KW-1185">Reference proteome</keyword>
<organism evidence="5 6">
    <name type="scientific">Simiduia aestuariiviva</name>
    <dbReference type="NCBI Taxonomy" id="1510459"/>
    <lineage>
        <taxon>Bacteria</taxon>
        <taxon>Pseudomonadati</taxon>
        <taxon>Pseudomonadota</taxon>
        <taxon>Gammaproteobacteria</taxon>
        <taxon>Cellvibrionales</taxon>
        <taxon>Cellvibrionaceae</taxon>
        <taxon>Simiduia</taxon>
    </lineage>
</organism>